<evidence type="ECO:0000313" key="17">
    <source>
        <dbReference type="Proteomes" id="UP000002875"/>
    </source>
</evidence>
<evidence type="ECO:0000313" key="15">
    <source>
        <dbReference type="EMBL" id="AFK04533.1"/>
    </source>
</evidence>
<dbReference type="RefSeq" id="WP_015027236.1">
    <property type="nucleotide sequence ID" value="NC_018748.1"/>
</dbReference>
<dbReference type="EMBL" id="CP002961">
    <property type="protein sequence ID" value="AFK01618.1"/>
    <property type="molecule type" value="Genomic_DNA"/>
</dbReference>
<dbReference type="EMBL" id="CP002961">
    <property type="protein sequence ID" value="AFK03292.1"/>
    <property type="molecule type" value="Genomic_DNA"/>
</dbReference>
<evidence type="ECO:0000259" key="2">
    <source>
        <dbReference type="Pfam" id="PF13340"/>
    </source>
</evidence>
<evidence type="ECO:0000313" key="4">
    <source>
        <dbReference type="EMBL" id="AFK01618.1"/>
    </source>
</evidence>
<dbReference type="EMBL" id="CP002961">
    <property type="protein sequence ID" value="AFK04007.1"/>
    <property type="molecule type" value="Genomic_DNA"/>
</dbReference>
<dbReference type="Proteomes" id="UP000002875">
    <property type="component" value="Chromosome"/>
</dbReference>
<dbReference type="EMBL" id="CP002961">
    <property type="protein sequence ID" value="AFK04853.1"/>
    <property type="molecule type" value="Genomic_DNA"/>
</dbReference>
<dbReference type="EMBL" id="CP002961">
    <property type="protein sequence ID" value="AFK04022.1"/>
    <property type="molecule type" value="Genomic_DNA"/>
</dbReference>
<evidence type="ECO:0000259" key="1">
    <source>
        <dbReference type="Pfam" id="PF01609"/>
    </source>
</evidence>
<gene>
    <name evidence="3" type="ordered locus">Emtol_0378</name>
    <name evidence="4" type="ordered locus">Emtol_0464</name>
    <name evidence="5" type="ordered locus">Emtol_0741</name>
    <name evidence="6" type="ordered locus">Emtol_0778</name>
    <name evidence="7" type="ordered locus">Emtol_0787</name>
    <name evidence="8" type="ordered locus">Emtol_1762</name>
    <name evidence="9" type="ordered locus">Emtol_1873</name>
    <name evidence="10" type="ordered locus">Emtol_2154</name>
    <name evidence="11" type="ordered locus">Emtol_2593</name>
    <name evidence="12" type="ordered locus">Emtol_2874</name>
    <name evidence="13" type="ordered locus">Emtol_2889</name>
    <name evidence="14" type="ordered locus">Emtol_3379</name>
    <name evidence="15" type="ordered locus">Emtol_3404</name>
    <name evidence="16" type="ordered locus">Emtol_3727</name>
</gene>
<evidence type="ECO:0000313" key="13">
    <source>
        <dbReference type="EMBL" id="AFK04022.1"/>
    </source>
</evidence>
<feature type="domain" description="Insertion element IS402-like" evidence="2">
    <location>
        <begin position="30"/>
        <end position="84"/>
    </location>
</feature>
<dbReference type="EMBL" id="CP002961">
    <property type="protein sequence ID" value="AFK01938.1"/>
    <property type="molecule type" value="Genomic_DNA"/>
</dbReference>
<dbReference type="Pfam" id="PF01609">
    <property type="entry name" value="DDE_Tnp_1"/>
    <property type="match status" value="1"/>
</dbReference>
<dbReference type="EMBL" id="CP002961">
    <property type="protein sequence ID" value="AFK04533.1"/>
    <property type="molecule type" value="Genomic_DNA"/>
</dbReference>
<dbReference type="Pfam" id="PF13340">
    <property type="entry name" value="DUF4096"/>
    <property type="match status" value="1"/>
</dbReference>
<proteinExistence type="predicted"/>
<evidence type="ECO:0000313" key="7">
    <source>
        <dbReference type="EMBL" id="AFK01938.1"/>
    </source>
</evidence>
<reference evidence="5 17" key="1">
    <citation type="submission" date="2011-07" db="EMBL/GenBank/DDBJ databases">
        <title>The complete genome of chromosome of Emticicia oligotrophica DSM 17448.</title>
        <authorList>
            <consortium name="US DOE Joint Genome Institute (JGI-PGF)"/>
            <person name="Lucas S."/>
            <person name="Han J."/>
            <person name="Lapidus A."/>
            <person name="Bruce D."/>
            <person name="Goodwin L."/>
            <person name="Pitluck S."/>
            <person name="Peters L."/>
            <person name="Kyrpides N."/>
            <person name="Mavromatis K."/>
            <person name="Ivanova N."/>
            <person name="Ovchinnikova G."/>
            <person name="Teshima H."/>
            <person name="Detter J.C."/>
            <person name="Tapia R."/>
            <person name="Han C."/>
            <person name="Land M."/>
            <person name="Hauser L."/>
            <person name="Markowitz V."/>
            <person name="Cheng J.-F."/>
            <person name="Hugenholtz P."/>
            <person name="Woyke T."/>
            <person name="Wu D."/>
            <person name="Tindall B."/>
            <person name="Pomrenke H."/>
            <person name="Brambilla E."/>
            <person name="Klenk H.-P."/>
            <person name="Eisen J.A."/>
        </authorList>
    </citation>
    <scope>NUCLEOTIDE SEQUENCE [LARGE SCALE GENOMIC DNA]</scope>
    <source>
        <strain evidence="5 17">DSM 17448</strain>
    </source>
</reference>
<dbReference type="PANTHER" id="PTHR30007:SF0">
    <property type="entry name" value="TRANSPOSASE"/>
    <property type="match status" value="1"/>
</dbReference>
<evidence type="ECO:0000313" key="14">
    <source>
        <dbReference type="EMBL" id="AFK04508.1"/>
    </source>
</evidence>
<evidence type="ECO:0000313" key="6">
    <source>
        <dbReference type="EMBL" id="AFK01930.1"/>
    </source>
</evidence>
<dbReference type="EMBL" id="CP002961">
    <property type="protein sequence ID" value="AFK03729.1"/>
    <property type="molecule type" value="Genomic_DNA"/>
</dbReference>
<evidence type="ECO:0000313" key="8">
    <source>
        <dbReference type="EMBL" id="AFK02904.1"/>
    </source>
</evidence>
<sequence length="277" mass="32092">MEILSKNTIEQYILPNLSIGLRGKECEIEQLTAIVSAILYRLKTGCQWRQLPVKQFFNNKVLTWQGVYYHFNEWVKDGSWTKVWINILASNYSYLDLSCIQLDGSHTLAKRGGEAVGYQGRKASKTTNLLFLADNQGQMLACASPQEGKHNDLYNIQELFEELCQMLIKAGINLRGLFLNADAGFDSKEFRQICKNKEIEANIDVNSRNNKIENQSTEYQHFDEELYKRRVLIEHANAWMDSFKALLVRFETKAINWVALNLLAFSVRFLRKIKYKS</sequence>
<organism evidence="5 17">
    <name type="scientific">Emticicia oligotrophica (strain DSM 17448 / CIP 109782 / MTCC 6937 / GPTSA100-15)</name>
    <dbReference type="NCBI Taxonomy" id="929562"/>
    <lineage>
        <taxon>Bacteria</taxon>
        <taxon>Pseudomonadati</taxon>
        <taxon>Bacteroidota</taxon>
        <taxon>Cytophagia</taxon>
        <taxon>Cytophagales</taxon>
        <taxon>Leadbetterellaceae</taxon>
        <taxon>Emticicia</taxon>
    </lineage>
</organism>
<evidence type="ECO:0000313" key="3">
    <source>
        <dbReference type="EMBL" id="AFK01532.1"/>
    </source>
</evidence>
<evidence type="ECO:0000313" key="12">
    <source>
        <dbReference type="EMBL" id="AFK04007.1"/>
    </source>
</evidence>
<dbReference type="NCBIfam" id="NF033580">
    <property type="entry name" value="transpos_IS5_3"/>
    <property type="match status" value="1"/>
</dbReference>
<dbReference type="EMBL" id="CP002961">
    <property type="protein sequence ID" value="AFK02904.1"/>
    <property type="molecule type" value="Genomic_DNA"/>
</dbReference>
<dbReference type="EMBL" id="CP002961">
    <property type="protein sequence ID" value="AFK01893.1"/>
    <property type="molecule type" value="Genomic_DNA"/>
</dbReference>
<dbReference type="InterPro" id="IPR025161">
    <property type="entry name" value="IS402-like_dom"/>
</dbReference>
<evidence type="ECO:0000313" key="10">
    <source>
        <dbReference type="EMBL" id="AFK03292.1"/>
    </source>
</evidence>
<evidence type="ECO:0000313" key="16">
    <source>
        <dbReference type="EMBL" id="AFK04853.1"/>
    </source>
</evidence>
<keyword evidence="17" id="KW-1185">Reference proteome</keyword>
<protein>
    <submittedName>
        <fullName evidence="5">Transposase IS4 family protein</fullName>
    </submittedName>
</protein>
<dbReference type="EMBL" id="CP002961">
    <property type="protein sequence ID" value="AFK01930.1"/>
    <property type="molecule type" value="Genomic_DNA"/>
</dbReference>
<evidence type="ECO:0000313" key="11">
    <source>
        <dbReference type="EMBL" id="AFK03729.1"/>
    </source>
</evidence>
<dbReference type="EMBL" id="CP002961">
    <property type="protein sequence ID" value="AFK04508.1"/>
    <property type="molecule type" value="Genomic_DNA"/>
</dbReference>
<name>A0ABM5MXK2_EMTOG</name>
<dbReference type="EMBL" id="CP002961">
    <property type="protein sequence ID" value="AFK03014.1"/>
    <property type="molecule type" value="Genomic_DNA"/>
</dbReference>
<accession>A0ABM5MXK2</accession>
<dbReference type="EMBL" id="CP002961">
    <property type="protein sequence ID" value="AFK01532.1"/>
    <property type="molecule type" value="Genomic_DNA"/>
</dbReference>
<evidence type="ECO:0000313" key="5">
    <source>
        <dbReference type="EMBL" id="AFK01893.1"/>
    </source>
</evidence>
<feature type="domain" description="Transposase IS4-like" evidence="1">
    <location>
        <begin position="104"/>
        <end position="265"/>
    </location>
</feature>
<evidence type="ECO:0000313" key="9">
    <source>
        <dbReference type="EMBL" id="AFK03014.1"/>
    </source>
</evidence>
<dbReference type="PANTHER" id="PTHR30007">
    <property type="entry name" value="PHP DOMAIN PROTEIN"/>
    <property type="match status" value="1"/>
</dbReference>
<dbReference type="InterPro" id="IPR002559">
    <property type="entry name" value="Transposase_11"/>
</dbReference>